<keyword evidence="3 6" id="KW-0812">Transmembrane</keyword>
<organism evidence="9 10">
    <name type="scientific">Knoellia locipacati</name>
    <dbReference type="NCBI Taxonomy" id="882824"/>
    <lineage>
        <taxon>Bacteria</taxon>
        <taxon>Bacillati</taxon>
        <taxon>Actinomycetota</taxon>
        <taxon>Actinomycetes</taxon>
        <taxon>Micrococcales</taxon>
        <taxon>Intrasporangiaceae</taxon>
        <taxon>Knoellia</taxon>
    </lineage>
</organism>
<evidence type="ECO:0000256" key="2">
    <source>
        <dbReference type="ARBA" id="ARBA00022475"/>
    </source>
</evidence>
<gene>
    <name evidence="9" type="ORF">KLO01_02990</name>
</gene>
<comment type="subcellular location">
    <subcellularLocation>
        <location evidence="1">Cell membrane</location>
        <topology evidence="1">Multi-pass membrane protein</topology>
    </subcellularLocation>
</comment>
<evidence type="ECO:0000259" key="8">
    <source>
        <dbReference type="PROSITE" id="PS50234"/>
    </source>
</evidence>
<feature type="transmembrane region" description="Helical" evidence="6">
    <location>
        <begin position="422"/>
        <end position="441"/>
    </location>
</feature>
<feature type="transmembrane region" description="Helical" evidence="6">
    <location>
        <begin position="621"/>
        <end position="642"/>
    </location>
</feature>
<dbReference type="InterPro" id="IPR018076">
    <property type="entry name" value="T2SS_GspF_dom"/>
</dbReference>
<dbReference type="InterPro" id="IPR036465">
    <property type="entry name" value="vWFA_dom_sf"/>
</dbReference>
<keyword evidence="2" id="KW-1003">Cell membrane</keyword>
<keyword evidence="5 6" id="KW-0472">Membrane</keyword>
<dbReference type="Gene3D" id="1.20.81.30">
    <property type="entry name" value="Type II secretion system (T2SS), domain F"/>
    <property type="match status" value="1"/>
</dbReference>
<dbReference type="Proteomes" id="UP000321793">
    <property type="component" value="Unassembled WGS sequence"/>
</dbReference>
<dbReference type="PANTHER" id="PTHR35007:SF1">
    <property type="entry name" value="PILUS ASSEMBLY PROTEIN"/>
    <property type="match status" value="1"/>
</dbReference>
<dbReference type="Pfam" id="PF00092">
    <property type="entry name" value="VWA"/>
    <property type="match status" value="1"/>
</dbReference>
<feature type="chain" id="PRO_5021877320" description="VWFA domain-containing protein" evidence="7">
    <location>
        <begin position="25"/>
        <end position="650"/>
    </location>
</feature>
<reference evidence="9 10" key="1">
    <citation type="submission" date="2019-07" db="EMBL/GenBank/DDBJ databases">
        <title>Whole genome shotgun sequence of Knoellia locipacati NBRC 109775.</title>
        <authorList>
            <person name="Hosoyama A."/>
            <person name="Uohara A."/>
            <person name="Ohji S."/>
            <person name="Ichikawa N."/>
        </authorList>
    </citation>
    <scope>NUCLEOTIDE SEQUENCE [LARGE SCALE GENOMIC DNA]</scope>
    <source>
        <strain evidence="9 10">NBRC 109775</strain>
    </source>
</reference>
<dbReference type="Gene3D" id="3.40.50.410">
    <property type="entry name" value="von Willebrand factor, type A domain"/>
    <property type="match status" value="1"/>
</dbReference>
<dbReference type="PROSITE" id="PS50234">
    <property type="entry name" value="VWFA"/>
    <property type="match status" value="1"/>
</dbReference>
<evidence type="ECO:0000313" key="9">
    <source>
        <dbReference type="EMBL" id="GEQ12252.1"/>
    </source>
</evidence>
<dbReference type="Pfam" id="PF00482">
    <property type="entry name" value="T2SSF"/>
    <property type="match status" value="1"/>
</dbReference>
<evidence type="ECO:0000256" key="6">
    <source>
        <dbReference type="SAM" id="Phobius"/>
    </source>
</evidence>
<protein>
    <recommendedName>
        <fullName evidence="8">VWFA domain-containing protein</fullName>
    </recommendedName>
</protein>
<feature type="transmembrane region" description="Helical" evidence="6">
    <location>
        <begin position="327"/>
        <end position="347"/>
    </location>
</feature>
<evidence type="ECO:0000256" key="7">
    <source>
        <dbReference type="SAM" id="SignalP"/>
    </source>
</evidence>
<dbReference type="AlphaFoldDB" id="A0A512SWB9"/>
<accession>A0A512SWB9</accession>
<evidence type="ECO:0000256" key="1">
    <source>
        <dbReference type="ARBA" id="ARBA00004651"/>
    </source>
</evidence>
<dbReference type="GO" id="GO:0005886">
    <property type="term" value="C:plasma membrane"/>
    <property type="evidence" value="ECO:0007669"/>
    <property type="project" value="UniProtKB-SubCell"/>
</dbReference>
<sequence length="650" mass="68294">MRRWLLTPLLATLFVMGLQATATAADSVPATLGGVRVTADKVTGVMTLRPGDKVISVDPGVTATLGSQKAEVTFKPAARAQRTTVLLIDTSGSMGRAGMATVRSAVKGFLASVPKDVRVGVVSFGNTAGPEIAPTTDRAAVQSVVDVLSADGNTALFGGVTQAVRMLGTTGDRSIVLLSDGKNTVGDRAPGLSAAVKALTASQVRVEVVRFTTSENDPEALAAFAKAGGGSVVQASDEAAVRTAFQNAAKVLESQVQFTITPPPGTTGALPLVVRGTASGRPFVVKSQVDLGARSGPEPSTSASVATPVAAGAPVGFARVSSGTSRGLIAAVVATFIGALVLVIALINPFRSKRHERVAEVQQYSLSGATRASRHTTTEAQPSVIAQSAVRMGDRVMEQRESTTRTMELIQRADFPLRAGEWFVLRVVAVIVGAVLVPFLVPMPWWLTFPLGLGLGLGLPAIVLRVMAARRAKKFESLLPDVLLLVATTLASGFSLIQALDAIATDAAEPAGKEFSRALAETRIGADVSDALDTMARRMDSESMRWTTMAIRIQRDVGGNLADTLRTTAHTLRERESLKRQVDALSAEGRLSAYVLIALPLSLFLYMAWTNPAYTSLLWTTVPGMVMLIGSSLSMIVGALWMRKVVKIEV</sequence>
<dbReference type="RefSeq" id="WP_186827872.1">
    <property type="nucleotide sequence ID" value="NZ_BAABDN010000001.1"/>
</dbReference>
<feature type="transmembrane region" description="Helical" evidence="6">
    <location>
        <begin position="591"/>
        <end position="609"/>
    </location>
</feature>
<dbReference type="InterPro" id="IPR002035">
    <property type="entry name" value="VWF_A"/>
</dbReference>
<evidence type="ECO:0000313" key="10">
    <source>
        <dbReference type="Proteomes" id="UP000321793"/>
    </source>
</evidence>
<dbReference type="SMART" id="SM00327">
    <property type="entry name" value="VWA"/>
    <property type="match status" value="1"/>
</dbReference>
<dbReference type="SUPFAM" id="SSF53300">
    <property type="entry name" value="vWA-like"/>
    <property type="match status" value="1"/>
</dbReference>
<evidence type="ECO:0000256" key="5">
    <source>
        <dbReference type="ARBA" id="ARBA00023136"/>
    </source>
</evidence>
<feature type="signal peptide" evidence="7">
    <location>
        <begin position="1"/>
        <end position="24"/>
    </location>
</feature>
<evidence type="ECO:0000256" key="3">
    <source>
        <dbReference type="ARBA" id="ARBA00022692"/>
    </source>
</evidence>
<comment type="caution">
    <text evidence="9">The sequence shown here is derived from an EMBL/GenBank/DDBJ whole genome shotgun (WGS) entry which is preliminary data.</text>
</comment>
<feature type="domain" description="VWFA" evidence="8">
    <location>
        <begin position="83"/>
        <end position="256"/>
    </location>
</feature>
<evidence type="ECO:0000256" key="4">
    <source>
        <dbReference type="ARBA" id="ARBA00022989"/>
    </source>
</evidence>
<keyword evidence="7" id="KW-0732">Signal</keyword>
<keyword evidence="4 6" id="KW-1133">Transmembrane helix</keyword>
<dbReference type="PANTHER" id="PTHR35007">
    <property type="entry name" value="INTEGRAL MEMBRANE PROTEIN-RELATED"/>
    <property type="match status" value="1"/>
</dbReference>
<dbReference type="EMBL" id="BKBA01000002">
    <property type="protein sequence ID" value="GEQ12252.1"/>
    <property type="molecule type" value="Genomic_DNA"/>
</dbReference>
<dbReference type="InterPro" id="IPR042094">
    <property type="entry name" value="T2SS_GspF_sf"/>
</dbReference>
<feature type="transmembrane region" description="Helical" evidence="6">
    <location>
        <begin position="447"/>
        <end position="468"/>
    </location>
</feature>
<proteinExistence type="predicted"/>
<name>A0A512SWB9_9MICO</name>
<keyword evidence="10" id="KW-1185">Reference proteome</keyword>